<reference evidence="13 14" key="1">
    <citation type="journal article" date="2017" name="Arch. Microbiol.">
        <title>Mariprofundus micogutta sp. nov., a novel iron-oxidizing zetaproteobacterium isolated from a deep-sea hydrothermal field at the Bayonnaise knoll of the Izu-Ogasawara arc, and a description of Mariprofundales ord. nov. and Zetaproteobacteria classis nov.</title>
        <authorList>
            <person name="Makita H."/>
            <person name="Tanaka E."/>
            <person name="Mitsunobu S."/>
            <person name="Miyazaki M."/>
            <person name="Nunoura T."/>
            <person name="Uematsu K."/>
            <person name="Takaki Y."/>
            <person name="Nishi S."/>
            <person name="Shimamura S."/>
            <person name="Takai K."/>
        </authorList>
    </citation>
    <scope>NUCLEOTIDE SEQUENCE [LARGE SCALE GENOMIC DNA]</scope>
    <source>
        <strain evidence="13 14">ET2</strain>
    </source>
</reference>
<evidence type="ECO:0000256" key="5">
    <source>
        <dbReference type="ARBA" id="ARBA00049277"/>
    </source>
</evidence>
<dbReference type="PIRSF" id="PIRSF000183">
    <property type="entry name" value="Alanine_dh"/>
    <property type="match status" value="1"/>
</dbReference>
<keyword evidence="3 7" id="KW-0560">Oxidoreductase</keyword>
<dbReference type="PROSITE" id="PS00837">
    <property type="entry name" value="ALADH_PNT_2"/>
    <property type="match status" value="1"/>
</dbReference>
<comment type="function">
    <text evidence="6">May play a role in cell wall synthesis as L-alanine is an important constituent of the peptidoglycan layer.</text>
</comment>
<dbReference type="GO" id="GO:0042853">
    <property type="term" value="P:L-alanine catabolic process"/>
    <property type="evidence" value="ECO:0007669"/>
    <property type="project" value="InterPro"/>
</dbReference>
<evidence type="ECO:0000256" key="2">
    <source>
        <dbReference type="ARBA" id="ARBA00005689"/>
    </source>
</evidence>
<feature type="binding site" evidence="9">
    <location>
        <position position="15"/>
    </location>
    <ligand>
        <name>substrate</name>
    </ligand>
</feature>
<accession>A0A1L8CLS4</accession>
<dbReference type="RefSeq" id="WP_072659257.1">
    <property type="nucleotide sequence ID" value="NZ_BDFD01000005.1"/>
</dbReference>
<evidence type="ECO:0000313" key="13">
    <source>
        <dbReference type="EMBL" id="GAV19853.1"/>
    </source>
</evidence>
<evidence type="ECO:0000256" key="7">
    <source>
        <dbReference type="PIRNR" id="PIRNR000183"/>
    </source>
</evidence>
<dbReference type="OrthoDB" id="5288847at2"/>
<evidence type="ECO:0000256" key="6">
    <source>
        <dbReference type="ARBA" id="ARBA00056662"/>
    </source>
</evidence>
<sequence>MRIGIPKEIKNHEHRVALSPAGAAVLIAAGHQVVVQSEAGLDSGYSDDSYLRAGAEIVTDAWQAWGQELVVKVKEPQQIEYEYLRGDLILFTFLHLAAFPELAGVLRDKKTCAIAYETVQTDAGLLPLLKPMSEVAGRVAVQLGASFLQKENGTAFPGKGCLPCAIGTAPAMHAVILGAGNVGMNAADAAAGLGARVTLLERDEKRIKQLQRETHKNITVMHFSHDCFYSLLPDCDLLIGATLIPGKHAPELLGRSDLRQMQNGSVFIDVSIDQGGISETCRATSYDEPVYVEEGVIHCCLPNLPAAVPQTSTRALTEITLPYIQSVADLGVDGVIKSHPALQRGINTLAGEIIHPAVAASLSNKVIR</sequence>
<evidence type="ECO:0000313" key="14">
    <source>
        <dbReference type="Proteomes" id="UP000231632"/>
    </source>
</evidence>
<dbReference type="Pfam" id="PF05222">
    <property type="entry name" value="AlaDh_PNT_N"/>
    <property type="match status" value="1"/>
</dbReference>
<feature type="active site" description="Proton donor/acceptor" evidence="8">
    <location>
        <position position="95"/>
    </location>
</feature>
<dbReference type="FunFam" id="3.40.50.720:FF:000433">
    <property type="entry name" value="Alanine dehydrogenase 1"/>
    <property type="match status" value="1"/>
</dbReference>
<evidence type="ECO:0000256" key="4">
    <source>
        <dbReference type="ARBA" id="ARBA00023027"/>
    </source>
</evidence>
<evidence type="ECO:0000256" key="9">
    <source>
        <dbReference type="PIRSR" id="PIRSR000183-2"/>
    </source>
</evidence>
<dbReference type="SMART" id="SM01003">
    <property type="entry name" value="AlaDh_PNT_N"/>
    <property type="match status" value="1"/>
</dbReference>
<dbReference type="NCBIfam" id="TIGR00518">
    <property type="entry name" value="alaDH"/>
    <property type="match status" value="1"/>
</dbReference>
<dbReference type="GO" id="GO:0000166">
    <property type="term" value="F:nucleotide binding"/>
    <property type="evidence" value="ECO:0007669"/>
    <property type="project" value="UniProtKB-KW"/>
</dbReference>
<organism evidence="13 14">
    <name type="scientific">Mariprofundus micogutta</name>
    <dbReference type="NCBI Taxonomy" id="1921010"/>
    <lineage>
        <taxon>Bacteria</taxon>
        <taxon>Pseudomonadati</taxon>
        <taxon>Pseudomonadota</taxon>
        <taxon>Candidatius Mariprofundia</taxon>
        <taxon>Mariprofundales</taxon>
        <taxon>Mariprofundaceae</taxon>
        <taxon>Mariprofundus</taxon>
    </lineage>
</organism>
<feature type="domain" description="Alanine dehydrogenase/pyridine nucleotide transhydrogenase NAD(H)-binding" evidence="11">
    <location>
        <begin position="148"/>
        <end position="300"/>
    </location>
</feature>
<dbReference type="SUPFAM" id="SSF52283">
    <property type="entry name" value="Formate/glycerate dehydrogenase catalytic domain-like"/>
    <property type="match status" value="1"/>
</dbReference>
<dbReference type="AlphaFoldDB" id="A0A1L8CLS4"/>
<dbReference type="SUPFAM" id="SSF51735">
    <property type="entry name" value="NAD(P)-binding Rossmann-fold domains"/>
    <property type="match status" value="1"/>
</dbReference>
<dbReference type="PANTHER" id="PTHR42795">
    <property type="entry name" value="ALANINE DEHYDROGENASE"/>
    <property type="match status" value="1"/>
</dbReference>
<keyword evidence="4 7" id="KW-0520">NAD</keyword>
<keyword evidence="10" id="KW-0547">Nucleotide-binding</keyword>
<evidence type="ECO:0000256" key="1">
    <source>
        <dbReference type="ARBA" id="ARBA00005206"/>
    </source>
</evidence>
<evidence type="ECO:0000259" key="11">
    <source>
        <dbReference type="SMART" id="SM01002"/>
    </source>
</evidence>
<comment type="similarity">
    <text evidence="2 7">Belongs to the AlaDH/PNT family.</text>
</comment>
<comment type="catalytic activity">
    <reaction evidence="5 7">
        <text>L-alanine + NAD(+) + H2O = pyruvate + NH4(+) + NADH + H(+)</text>
        <dbReference type="Rhea" id="RHEA:18405"/>
        <dbReference type="ChEBI" id="CHEBI:15361"/>
        <dbReference type="ChEBI" id="CHEBI:15377"/>
        <dbReference type="ChEBI" id="CHEBI:15378"/>
        <dbReference type="ChEBI" id="CHEBI:28938"/>
        <dbReference type="ChEBI" id="CHEBI:57540"/>
        <dbReference type="ChEBI" id="CHEBI:57945"/>
        <dbReference type="ChEBI" id="CHEBI:57972"/>
        <dbReference type="EC" id="1.4.1.1"/>
    </reaction>
</comment>
<evidence type="ECO:0000256" key="3">
    <source>
        <dbReference type="ARBA" id="ARBA00023002"/>
    </source>
</evidence>
<feature type="binding site" evidence="10">
    <location>
        <position position="133"/>
    </location>
    <ligand>
        <name>NAD(+)</name>
        <dbReference type="ChEBI" id="CHEBI:57540"/>
    </ligand>
</feature>
<dbReference type="STRING" id="1921010.MMIC_P0811"/>
<evidence type="ECO:0000259" key="12">
    <source>
        <dbReference type="SMART" id="SM01003"/>
    </source>
</evidence>
<evidence type="ECO:0000256" key="8">
    <source>
        <dbReference type="PIRSR" id="PIRSR000183-1"/>
    </source>
</evidence>
<dbReference type="Gene3D" id="3.40.50.720">
    <property type="entry name" value="NAD(P)-binding Rossmann-like Domain"/>
    <property type="match status" value="2"/>
</dbReference>
<feature type="binding site" evidence="10">
    <location>
        <position position="206"/>
    </location>
    <ligand>
        <name>NAD(+)</name>
        <dbReference type="ChEBI" id="CHEBI:57540"/>
    </ligand>
</feature>
<dbReference type="InterPro" id="IPR007886">
    <property type="entry name" value="AlaDH/PNT_N"/>
</dbReference>
<dbReference type="InterPro" id="IPR008141">
    <property type="entry name" value="Ala_DH"/>
</dbReference>
<feature type="binding site" evidence="10">
    <location>
        <position position="282"/>
    </location>
    <ligand>
        <name>NAD(+)</name>
        <dbReference type="ChEBI" id="CHEBI:57540"/>
    </ligand>
</feature>
<gene>
    <name evidence="13" type="ORF">MMIC_P0811</name>
</gene>
<comment type="pathway">
    <text evidence="1">Amino-acid degradation; L-alanine degradation via dehydrogenase pathway; NH(3) and pyruvate from L-alanine: step 1/1.</text>
</comment>
<name>A0A1L8CLS4_9PROT</name>
<dbReference type="EMBL" id="BDFD01000005">
    <property type="protein sequence ID" value="GAV19853.1"/>
    <property type="molecule type" value="Genomic_DNA"/>
</dbReference>
<evidence type="ECO:0000256" key="10">
    <source>
        <dbReference type="PIRSR" id="PIRSR000183-3"/>
    </source>
</evidence>
<dbReference type="PANTHER" id="PTHR42795:SF1">
    <property type="entry name" value="ALANINE DEHYDROGENASE"/>
    <property type="match status" value="1"/>
</dbReference>
<dbReference type="GO" id="GO:0000286">
    <property type="term" value="F:alanine dehydrogenase activity"/>
    <property type="evidence" value="ECO:0007669"/>
    <property type="project" value="UniProtKB-UniRule"/>
</dbReference>
<dbReference type="InterPro" id="IPR007698">
    <property type="entry name" value="AlaDH/PNT_NAD(H)-bd"/>
</dbReference>
<dbReference type="Pfam" id="PF01262">
    <property type="entry name" value="AlaDh_PNT_C"/>
    <property type="match status" value="1"/>
</dbReference>
<feature type="domain" description="Alanine dehydrogenase/pyridine nucleotide transhydrogenase N-terminal" evidence="12">
    <location>
        <begin position="4"/>
        <end position="136"/>
    </location>
</feature>
<feature type="binding site" evidence="9">
    <location>
        <position position="74"/>
    </location>
    <ligand>
        <name>substrate</name>
    </ligand>
</feature>
<dbReference type="Proteomes" id="UP000231632">
    <property type="component" value="Unassembled WGS sequence"/>
</dbReference>
<dbReference type="GO" id="GO:0005886">
    <property type="term" value="C:plasma membrane"/>
    <property type="evidence" value="ECO:0007669"/>
    <property type="project" value="TreeGrafter"/>
</dbReference>
<dbReference type="InterPro" id="IPR036291">
    <property type="entry name" value="NAD(P)-bd_dom_sf"/>
</dbReference>
<dbReference type="SMART" id="SM01002">
    <property type="entry name" value="AlaDh_PNT_C"/>
    <property type="match status" value="1"/>
</dbReference>
<protein>
    <recommendedName>
        <fullName evidence="7">Alanine dehydrogenase</fullName>
        <ecNumber evidence="7">1.4.1.1</ecNumber>
    </recommendedName>
</protein>
<dbReference type="CDD" id="cd05305">
    <property type="entry name" value="L-AlaDH"/>
    <property type="match status" value="1"/>
</dbReference>
<comment type="caution">
    <text evidence="13">The sequence shown here is derived from an EMBL/GenBank/DDBJ whole genome shotgun (WGS) entry which is preliminary data.</text>
</comment>
<dbReference type="InterPro" id="IPR008143">
    <property type="entry name" value="Ala_DH/PNT_CS2"/>
</dbReference>
<dbReference type="EC" id="1.4.1.1" evidence="7"/>
<keyword evidence="14" id="KW-1185">Reference proteome</keyword>
<proteinExistence type="inferred from homology"/>
<feature type="binding site" evidence="10">
    <location>
        <begin position="270"/>
        <end position="273"/>
    </location>
    <ligand>
        <name>NAD(+)</name>
        <dbReference type="ChEBI" id="CHEBI:57540"/>
    </ligand>
</feature>
<feature type="active site" description="Proton donor/acceptor" evidence="8">
    <location>
        <position position="273"/>
    </location>
</feature>